<dbReference type="Proteomes" id="UP001259420">
    <property type="component" value="Unassembled WGS sequence"/>
</dbReference>
<organism evidence="1 2">
    <name type="scientific">Pseudomonas synxantha</name>
    <dbReference type="NCBI Taxonomy" id="47883"/>
    <lineage>
        <taxon>Bacteria</taxon>
        <taxon>Pseudomonadati</taxon>
        <taxon>Pseudomonadota</taxon>
        <taxon>Gammaproteobacteria</taxon>
        <taxon>Pseudomonadales</taxon>
        <taxon>Pseudomonadaceae</taxon>
        <taxon>Pseudomonas</taxon>
    </lineage>
</organism>
<accession>A0ACC6JSB4</accession>
<evidence type="ECO:0000313" key="1">
    <source>
        <dbReference type="EMBL" id="MDR6609443.1"/>
    </source>
</evidence>
<gene>
    <name evidence="1" type="ORF">J2X87_004545</name>
</gene>
<proteinExistence type="predicted"/>
<keyword evidence="2" id="KW-1185">Reference proteome</keyword>
<evidence type="ECO:0000313" key="2">
    <source>
        <dbReference type="Proteomes" id="UP001259420"/>
    </source>
</evidence>
<name>A0ACC6JSB4_9PSED</name>
<dbReference type="EMBL" id="JAVDSD010000012">
    <property type="protein sequence ID" value="MDR6609443.1"/>
    <property type="molecule type" value="Genomic_DNA"/>
</dbReference>
<sequence length="30" mass="3658">MMVRERVAWVARLEAMKLQITWVIKFHSKV</sequence>
<comment type="caution">
    <text evidence="1">The sequence shown here is derived from an EMBL/GenBank/DDBJ whole genome shotgun (WGS) entry which is preliminary data.</text>
</comment>
<reference evidence="1" key="1">
    <citation type="submission" date="2023-07" db="EMBL/GenBank/DDBJ databases">
        <title>Sorghum-associated microbial communities from plants grown in Nebraska, USA.</title>
        <authorList>
            <person name="Schachtman D."/>
        </authorList>
    </citation>
    <scope>NUCLEOTIDE SEQUENCE</scope>
    <source>
        <strain evidence="1">BE46</strain>
    </source>
</reference>
<protein>
    <submittedName>
        <fullName evidence="1">Uncharacterized protein</fullName>
    </submittedName>
</protein>